<sequence length="543" mass="62569">MFKKKKKQRKKKNKSNDKTEPSKSCYGAQQLLHQHSNGQLQQKQPDDVSSKIDGMENWLDLRIPNPILRCLKELGFTNPTPIQSRVLPSAIEDKMDIIGAAETGSGKTLAFAIPIVTHILNLNADDDDDDDDDDVDTINNNNDTDVDEESQRDTLDVDDINDEEDDDDDEVLGKMHNDDKNDHHHPHHYHHHHHNKPMYALVITPTRELAIQIREHIDNVTKYTDVKCLAIVGGMSIERQNRLLKKFSPQIVVATPGRFWELVQQKCPHLSHVKDLRFLVIDEADRMIEKNHFEELEKIMNYINLNLCSPLRRQNFVFSATLTFIHKTPYRFDVGKKKKMKELTLEDKLASLQRKLHMSSKPEVVDLTGGQKMTAQKLTELKVNCTYQEKDLYLYYFLKNNKGRTLVFANSKDCIRRLTSLLAMLHCKPLPLHADMHQKQRLKNLDRFKENERGLLLATDVAARGLDIPNVKHVIHYQVPRTTENYVHRSGRTARSNTAGISLALVCPEEVKLFNGIQAALKRGIIKFFNEIMCKWMNGLVNE</sequence>
<dbReference type="InterPro" id="IPR001650">
    <property type="entry name" value="Helicase_C-like"/>
</dbReference>
<dbReference type="RefSeq" id="XP_009021862.1">
    <property type="nucleotide sequence ID" value="XM_009023614.1"/>
</dbReference>
<feature type="compositionally biased region" description="Acidic residues" evidence="9">
    <location>
        <begin position="125"/>
        <end position="136"/>
    </location>
</feature>
<evidence type="ECO:0000256" key="3">
    <source>
        <dbReference type="ARBA" id="ARBA00022806"/>
    </source>
</evidence>
<dbReference type="Gene3D" id="3.40.50.300">
    <property type="entry name" value="P-loop containing nucleotide triphosphate hydrolases"/>
    <property type="match status" value="2"/>
</dbReference>
<dbReference type="InterPro" id="IPR000629">
    <property type="entry name" value="RNA-helicase_DEAD-box_CS"/>
</dbReference>
<dbReference type="Pfam" id="PF00271">
    <property type="entry name" value="Helicase_C"/>
    <property type="match status" value="1"/>
</dbReference>
<organism evidence="14 15">
    <name type="scientific">Helobdella robusta</name>
    <name type="common">Californian leech</name>
    <dbReference type="NCBI Taxonomy" id="6412"/>
    <lineage>
        <taxon>Eukaryota</taxon>
        <taxon>Metazoa</taxon>
        <taxon>Spiralia</taxon>
        <taxon>Lophotrochozoa</taxon>
        <taxon>Annelida</taxon>
        <taxon>Clitellata</taxon>
        <taxon>Hirudinea</taxon>
        <taxon>Rhynchobdellida</taxon>
        <taxon>Glossiphoniidae</taxon>
        <taxon>Helobdella</taxon>
    </lineage>
</organism>
<dbReference type="Proteomes" id="UP000015101">
    <property type="component" value="Unassembled WGS sequence"/>
</dbReference>
<evidence type="ECO:0000256" key="4">
    <source>
        <dbReference type="ARBA" id="ARBA00022840"/>
    </source>
</evidence>
<evidence type="ECO:0000256" key="6">
    <source>
        <dbReference type="PROSITE-ProRule" id="PRU00552"/>
    </source>
</evidence>
<dbReference type="InParanoid" id="T1G567"/>
<feature type="compositionally biased region" description="Acidic residues" evidence="9">
    <location>
        <begin position="156"/>
        <end position="170"/>
    </location>
</feature>
<feature type="compositionally biased region" description="Basic residues" evidence="9">
    <location>
        <begin position="1"/>
        <end position="13"/>
    </location>
</feature>
<accession>T1G567</accession>
<dbReference type="PROSITE" id="PS51194">
    <property type="entry name" value="HELICASE_CTER"/>
    <property type="match status" value="1"/>
</dbReference>
<keyword evidence="5 8" id="KW-0694">RNA-binding</keyword>
<evidence type="ECO:0000259" key="11">
    <source>
        <dbReference type="PROSITE" id="PS51194"/>
    </source>
</evidence>
<dbReference type="EMBL" id="KB097026">
    <property type="protein sequence ID" value="ESO00088.1"/>
    <property type="molecule type" value="Genomic_DNA"/>
</dbReference>
<dbReference type="SUPFAM" id="SSF52540">
    <property type="entry name" value="P-loop containing nucleoside triphosphate hydrolases"/>
    <property type="match status" value="2"/>
</dbReference>
<reference evidence="13 15" key="2">
    <citation type="journal article" date="2013" name="Nature">
        <title>Insights into bilaterian evolution from three spiralian genomes.</title>
        <authorList>
            <person name="Simakov O."/>
            <person name="Marletaz F."/>
            <person name="Cho S.J."/>
            <person name="Edsinger-Gonzales E."/>
            <person name="Havlak P."/>
            <person name="Hellsten U."/>
            <person name="Kuo D.H."/>
            <person name="Larsson T."/>
            <person name="Lv J."/>
            <person name="Arendt D."/>
            <person name="Savage R."/>
            <person name="Osoegawa K."/>
            <person name="de Jong P."/>
            <person name="Grimwood J."/>
            <person name="Chapman J.A."/>
            <person name="Shapiro H."/>
            <person name="Aerts A."/>
            <person name="Otillar R.P."/>
            <person name="Terry A.Y."/>
            <person name="Boore J.L."/>
            <person name="Grigoriev I.V."/>
            <person name="Lindberg D.R."/>
            <person name="Seaver E.C."/>
            <person name="Weisblat D.A."/>
            <person name="Putnam N.H."/>
            <person name="Rokhsar D.S."/>
        </authorList>
    </citation>
    <scope>NUCLEOTIDE SEQUENCE</scope>
</reference>
<dbReference type="HOGENOM" id="CLU_003041_1_1_1"/>
<dbReference type="EMBL" id="AMQM01005655">
    <property type="status" value="NOT_ANNOTATED_CDS"/>
    <property type="molecule type" value="Genomic_DNA"/>
</dbReference>
<dbReference type="InterPro" id="IPR014001">
    <property type="entry name" value="Helicase_ATP-bd"/>
</dbReference>
<dbReference type="EC" id="3.6.4.13" evidence="8"/>
<evidence type="ECO:0000256" key="2">
    <source>
        <dbReference type="ARBA" id="ARBA00022801"/>
    </source>
</evidence>
<keyword evidence="15" id="KW-1185">Reference proteome</keyword>
<dbReference type="GO" id="GO:0003723">
    <property type="term" value="F:RNA binding"/>
    <property type="evidence" value="ECO:0007669"/>
    <property type="project" value="UniProtKB-UniRule"/>
</dbReference>
<evidence type="ECO:0000313" key="14">
    <source>
        <dbReference type="EnsemblMetazoa" id="HelroP83529"/>
    </source>
</evidence>
<reference evidence="14" key="3">
    <citation type="submission" date="2015-06" db="UniProtKB">
        <authorList>
            <consortium name="EnsemblMetazoa"/>
        </authorList>
    </citation>
    <scope>IDENTIFICATION</scope>
</reference>
<evidence type="ECO:0000256" key="8">
    <source>
        <dbReference type="RuleBase" id="RU365068"/>
    </source>
</evidence>
<dbReference type="CDD" id="cd17946">
    <property type="entry name" value="DEADc_DDX24"/>
    <property type="match status" value="1"/>
</dbReference>
<dbReference type="GO" id="GO:0003724">
    <property type="term" value="F:RNA helicase activity"/>
    <property type="evidence" value="ECO:0007669"/>
    <property type="project" value="UniProtKB-EC"/>
</dbReference>
<dbReference type="CTD" id="20216215"/>
<protein>
    <recommendedName>
        <fullName evidence="8">ATP-dependent RNA helicase</fullName>
        <ecNumber evidence="8">3.6.4.13</ecNumber>
    </recommendedName>
</protein>
<keyword evidence="4 7" id="KW-0067">ATP-binding</keyword>
<dbReference type="PROSITE" id="PS51195">
    <property type="entry name" value="Q_MOTIF"/>
    <property type="match status" value="1"/>
</dbReference>
<feature type="region of interest" description="Disordered" evidence="9">
    <location>
        <begin position="32"/>
        <end position="51"/>
    </location>
</feature>
<dbReference type="OrthoDB" id="4310724at2759"/>
<feature type="region of interest" description="Disordered" evidence="9">
    <location>
        <begin position="1"/>
        <end position="26"/>
    </location>
</feature>
<reference evidence="15" key="1">
    <citation type="submission" date="2012-12" db="EMBL/GenBank/DDBJ databases">
        <authorList>
            <person name="Hellsten U."/>
            <person name="Grimwood J."/>
            <person name="Chapman J.A."/>
            <person name="Shapiro H."/>
            <person name="Aerts A."/>
            <person name="Otillar R.P."/>
            <person name="Terry A.Y."/>
            <person name="Boore J.L."/>
            <person name="Simakov O."/>
            <person name="Marletaz F."/>
            <person name="Cho S.-J."/>
            <person name="Edsinger-Gonzales E."/>
            <person name="Havlak P."/>
            <person name="Kuo D.-H."/>
            <person name="Larsson T."/>
            <person name="Lv J."/>
            <person name="Arendt D."/>
            <person name="Savage R."/>
            <person name="Osoegawa K."/>
            <person name="de Jong P."/>
            <person name="Lindberg D.R."/>
            <person name="Seaver E.C."/>
            <person name="Weisblat D.A."/>
            <person name="Putnam N.H."/>
            <person name="Grigoriev I.V."/>
            <person name="Rokhsar D.S."/>
        </authorList>
    </citation>
    <scope>NUCLEOTIDE SEQUENCE</scope>
</reference>
<dbReference type="GeneID" id="20216215"/>
<dbReference type="OMA" id="QMIQKAR"/>
<name>T1G567_HELRO</name>
<feature type="compositionally biased region" description="Basic and acidic residues" evidence="9">
    <location>
        <begin position="171"/>
        <end position="182"/>
    </location>
</feature>
<feature type="compositionally biased region" description="Basic residues" evidence="9">
    <location>
        <begin position="183"/>
        <end position="194"/>
    </location>
</feature>
<feature type="region of interest" description="Disordered" evidence="9">
    <location>
        <begin position="125"/>
        <end position="194"/>
    </location>
</feature>
<dbReference type="SMART" id="SM00490">
    <property type="entry name" value="HELICc"/>
    <property type="match status" value="1"/>
</dbReference>
<dbReference type="GO" id="GO:0005730">
    <property type="term" value="C:nucleolus"/>
    <property type="evidence" value="ECO:0000318"/>
    <property type="project" value="GO_Central"/>
</dbReference>
<dbReference type="KEGG" id="hro:HELRODRAFT_83529"/>
<evidence type="ECO:0000256" key="7">
    <source>
        <dbReference type="RuleBase" id="RU000492"/>
    </source>
</evidence>
<evidence type="ECO:0000256" key="1">
    <source>
        <dbReference type="ARBA" id="ARBA00022741"/>
    </source>
</evidence>
<keyword evidence="2 7" id="KW-0378">Hydrolase</keyword>
<comment type="function">
    <text evidence="8">RNA helicase.</text>
</comment>
<evidence type="ECO:0000259" key="10">
    <source>
        <dbReference type="PROSITE" id="PS51192"/>
    </source>
</evidence>
<evidence type="ECO:0000256" key="5">
    <source>
        <dbReference type="ARBA" id="ARBA00022884"/>
    </source>
</evidence>
<dbReference type="InterPro" id="IPR014014">
    <property type="entry name" value="RNA_helicase_DEAD_Q_motif"/>
</dbReference>
<dbReference type="GO" id="GO:0016787">
    <property type="term" value="F:hydrolase activity"/>
    <property type="evidence" value="ECO:0007669"/>
    <property type="project" value="UniProtKB-KW"/>
</dbReference>
<dbReference type="InterPro" id="IPR011545">
    <property type="entry name" value="DEAD/DEAH_box_helicase_dom"/>
</dbReference>
<evidence type="ECO:0000313" key="13">
    <source>
        <dbReference type="EMBL" id="ESO00088.1"/>
    </source>
</evidence>
<dbReference type="InterPro" id="IPR027417">
    <property type="entry name" value="P-loop_NTPase"/>
</dbReference>
<evidence type="ECO:0000256" key="9">
    <source>
        <dbReference type="SAM" id="MobiDB-lite"/>
    </source>
</evidence>
<comment type="catalytic activity">
    <reaction evidence="8">
        <text>ATP + H2O = ADP + phosphate + H(+)</text>
        <dbReference type="Rhea" id="RHEA:13065"/>
        <dbReference type="ChEBI" id="CHEBI:15377"/>
        <dbReference type="ChEBI" id="CHEBI:15378"/>
        <dbReference type="ChEBI" id="CHEBI:30616"/>
        <dbReference type="ChEBI" id="CHEBI:43474"/>
        <dbReference type="ChEBI" id="CHEBI:456216"/>
        <dbReference type="EC" id="3.6.4.13"/>
    </reaction>
</comment>
<feature type="short sequence motif" description="Q motif" evidence="6">
    <location>
        <begin position="56"/>
        <end position="84"/>
    </location>
</feature>
<dbReference type="eggNOG" id="KOG0347">
    <property type="taxonomic scope" value="Eukaryota"/>
</dbReference>
<dbReference type="EnsemblMetazoa" id="HelroT83529">
    <property type="protein sequence ID" value="HelroP83529"/>
    <property type="gene ID" value="HelroG83529"/>
</dbReference>
<gene>
    <name evidence="14" type="primary">20216215</name>
    <name evidence="13" type="ORF">HELRODRAFT_83529</name>
</gene>
<dbReference type="FunCoup" id="T1G567">
    <property type="interactions" value="1881"/>
</dbReference>
<dbReference type="PROSITE" id="PS51192">
    <property type="entry name" value="HELICASE_ATP_BIND_1"/>
    <property type="match status" value="1"/>
</dbReference>
<dbReference type="Pfam" id="PF00270">
    <property type="entry name" value="DEAD"/>
    <property type="match status" value="1"/>
</dbReference>
<feature type="domain" description="Helicase ATP-binding" evidence="10">
    <location>
        <begin position="88"/>
        <end position="340"/>
    </location>
</feature>
<proteinExistence type="inferred from homology"/>
<evidence type="ECO:0000313" key="15">
    <source>
        <dbReference type="Proteomes" id="UP000015101"/>
    </source>
</evidence>
<comment type="similarity">
    <text evidence="7">Belongs to the DEAD box helicase family.</text>
</comment>
<dbReference type="AlphaFoldDB" id="T1G567"/>
<dbReference type="PROSITE" id="PS00039">
    <property type="entry name" value="DEAD_ATP_HELICASE"/>
    <property type="match status" value="1"/>
</dbReference>
<dbReference type="STRING" id="6412.T1G567"/>
<feature type="domain" description="DEAD-box RNA helicase Q" evidence="12">
    <location>
        <begin position="56"/>
        <end position="84"/>
    </location>
</feature>
<feature type="compositionally biased region" description="Polar residues" evidence="9">
    <location>
        <begin position="32"/>
        <end position="43"/>
    </location>
</feature>
<dbReference type="CDD" id="cd18787">
    <property type="entry name" value="SF2_C_DEAD"/>
    <property type="match status" value="1"/>
</dbReference>
<dbReference type="PANTHER" id="PTHR24031">
    <property type="entry name" value="RNA HELICASE"/>
    <property type="match status" value="1"/>
</dbReference>
<feature type="domain" description="Helicase C-terminal" evidence="11">
    <location>
        <begin position="388"/>
        <end position="541"/>
    </location>
</feature>
<keyword evidence="3 7" id="KW-0347">Helicase</keyword>
<comment type="domain">
    <text evidence="8">The Q motif is unique to and characteristic of the DEAD box family of RNA helicases and controls ATP binding and hydrolysis.</text>
</comment>
<keyword evidence="1 7" id="KW-0547">Nucleotide-binding</keyword>
<evidence type="ECO:0000259" key="12">
    <source>
        <dbReference type="PROSITE" id="PS51195"/>
    </source>
</evidence>
<dbReference type="GO" id="GO:0005524">
    <property type="term" value="F:ATP binding"/>
    <property type="evidence" value="ECO:0007669"/>
    <property type="project" value="UniProtKB-UniRule"/>
</dbReference>
<dbReference type="SMART" id="SM00487">
    <property type="entry name" value="DEXDc"/>
    <property type="match status" value="1"/>
</dbReference>